<dbReference type="Proteomes" id="UP001497444">
    <property type="component" value="Unassembled WGS sequence"/>
</dbReference>
<organism evidence="2 3">
    <name type="scientific">Sphagnum jensenii</name>
    <dbReference type="NCBI Taxonomy" id="128206"/>
    <lineage>
        <taxon>Eukaryota</taxon>
        <taxon>Viridiplantae</taxon>
        <taxon>Streptophyta</taxon>
        <taxon>Embryophyta</taxon>
        <taxon>Bryophyta</taxon>
        <taxon>Sphagnophytina</taxon>
        <taxon>Sphagnopsida</taxon>
        <taxon>Sphagnales</taxon>
        <taxon>Sphagnaceae</taxon>
        <taxon>Sphagnum</taxon>
    </lineage>
</organism>
<evidence type="ECO:0000313" key="2">
    <source>
        <dbReference type="EMBL" id="CAK9254192.1"/>
    </source>
</evidence>
<reference evidence="2" key="1">
    <citation type="submission" date="2024-02" db="EMBL/GenBank/DDBJ databases">
        <authorList>
            <consortium name="ELIXIR-Norway"/>
            <consortium name="Elixir Norway"/>
        </authorList>
    </citation>
    <scope>NUCLEOTIDE SEQUENCE</scope>
</reference>
<keyword evidence="3" id="KW-1185">Reference proteome</keyword>
<evidence type="ECO:0000313" key="3">
    <source>
        <dbReference type="Proteomes" id="UP001497444"/>
    </source>
</evidence>
<proteinExistence type="predicted"/>
<dbReference type="EMBL" id="CAXAQS010000994">
    <property type="protein sequence ID" value="CAK9254192.1"/>
    <property type="molecule type" value="Genomic_DNA"/>
</dbReference>
<name>A0ABP0VJ23_9BRYO</name>
<protein>
    <submittedName>
        <fullName evidence="2">Uncharacterized protein</fullName>
    </submittedName>
</protein>
<accession>A0ABP0VJ23</accession>
<gene>
    <name evidence="2" type="ORF">CSSPJE1EN1_LOCUS29570</name>
</gene>
<feature type="region of interest" description="Disordered" evidence="1">
    <location>
        <begin position="30"/>
        <end position="64"/>
    </location>
</feature>
<feature type="compositionally biased region" description="Low complexity" evidence="1">
    <location>
        <begin position="31"/>
        <end position="64"/>
    </location>
</feature>
<sequence length="163" mass="16489">MAKIVTGGAFAIAIPDEDYATKETLEKLAEEAAASAEEASGAAEEATAAASEATGAAAEATGAAAEASGSAIGAGISALRQRHRLWGQQVLRVVPLPRLQMPSLLPRDASDSEKAAGKSATDAQKALNTLLTTPVTLTGDVQGSGLLSAPIPTAFKEKPCFAW</sequence>
<evidence type="ECO:0000256" key="1">
    <source>
        <dbReference type="SAM" id="MobiDB-lite"/>
    </source>
</evidence>
<comment type="caution">
    <text evidence="2">The sequence shown here is derived from an EMBL/GenBank/DDBJ whole genome shotgun (WGS) entry which is preliminary data.</text>
</comment>